<comment type="similarity">
    <text evidence="2">Belongs to the FAD-binding monooxygenase family.</text>
</comment>
<comment type="caution">
    <text evidence="8">The sequence shown here is derived from an EMBL/GenBank/DDBJ whole genome shotgun (WGS) entry which is preliminary data.</text>
</comment>
<dbReference type="AlphaFoldDB" id="A0A1Q3EFN6"/>
<keyword evidence="3" id="KW-0285">Flavoprotein</keyword>
<reference evidence="8 9" key="1">
    <citation type="submission" date="2016-08" db="EMBL/GenBank/DDBJ databases">
        <authorList>
            <consortium name="Lentinula edodes genome sequencing consortium"/>
            <person name="Sakamoto Y."/>
            <person name="Nakade K."/>
            <person name="Sato S."/>
            <person name="Yoshida Y."/>
            <person name="Miyazaki K."/>
            <person name="Natsume S."/>
            <person name="Konno N."/>
        </authorList>
    </citation>
    <scope>NUCLEOTIDE SEQUENCE [LARGE SCALE GENOMIC DNA]</scope>
    <source>
        <strain evidence="8 9">NBRC 111202</strain>
    </source>
</reference>
<dbReference type="InterPro" id="IPR036188">
    <property type="entry name" value="FAD/NAD-bd_sf"/>
</dbReference>
<accession>A0A1Q3EFN6</accession>
<comment type="cofactor">
    <cofactor evidence="1">
        <name>FAD</name>
        <dbReference type="ChEBI" id="CHEBI:57692"/>
    </cofactor>
</comment>
<protein>
    <submittedName>
        <fullName evidence="8">Cyclohexanone monooxygenase</fullName>
    </submittedName>
</protein>
<dbReference type="Proteomes" id="UP000188533">
    <property type="component" value="Unassembled WGS sequence"/>
</dbReference>
<keyword evidence="7 8" id="KW-0503">Monooxygenase</keyword>
<organism evidence="8 9">
    <name type="scientific">Lentinula edodes</name>
    <name type="common">Shiitake mushroom</name>
    <name type="synonym">Lentinus edodes</name>
    <dbReference type="NCBI Taxonomy" id="5353"/>
    <lineage>
        <taxon>Eukaryota</taxon>
        <taxon>Fungi</taxon>
        <taxon>Dikarya</taxon>
        <taxon>Basidiomycota</taxon>
        <taxon>Agaricomycotina</taxon>
        <taxon>Agaricomycetes</taxon>
        <taxon>Agaricomycetidae</taxon>
        <taxon>Agaricales</taxon>
        <taxon>Marasmiineae</taxon>
        <taxon>Omphalotaceae</taxon>
        <taxon>Lentinula</taxon>
    </lineage>
</organism>
<evidence type="ECO:0000256" key="3">
    <source>
        <dbReference type="ARBA" id="ARBA00022630"/>
    </source>
</evidence>
<proteinExistence type="inferred from homology"/>
<dbReference type="Gene3D" id="3.50.50.60">
    <property type="entry name" value="FAD/NAD(P)-binding domain"/>
    <property type="match status" value="2"/>
</dbReference>
<keyword evidence="9" id="KW-1185">Reference proteome</keyword>
<dbReference type="EMBL" id="BDGU01000292">
    <property type="protein sequence ID" value="GAW06000.1"/>
    <property type="molecule type" value="Genomic_DNA"/>
</dbReference>
<keyword evidence="6" id="KW-0560">Oxidoreductase</keyword>
<dbReference type="Pfam" id="PF00743">
    <property type="entry name" value="FMO-like"/>
    <property type="match status" value="1"/>
</dbReference>
<gene>
    <name evidence="8" type="ORF">LENED_007891</name>
</gene>
<evidence type="ECO:0000256" key="2">
    <source>
        <dbReference type="ARBA" id="ARBA00010139"/>
    </source>
</evidence>
<evidence type="ECO:0000256" key="6">
    <source>
        <dbReference type="ARBA" id="ARBA00023002"/>
    </source>
</evidence>
<sequence length="542" mass="62284">MFYSTRYTYVYYNPPKYPARRSSFDLFLLASSTLRIPKSTLHTHKFPPISISAGFAGLYQLYRLRALGLSVKIFEAASGIGGTWHINRYPGVRTDCEAVIYQYDLEEVWKDWTWKDKYPSGEEIQAYFRYVDHKLDLKRDIYFNTRVTGAKWDEPSHLWNVSTASGLFVRARFLILCTGSLSKPLIPNIKDLSTFEGRCFHSSHWPQEGLDLTGKHVAVIGTGSSGIQVIENIASQVRHLTVFQRTPNLALPINQSRFDEKEQVKMKEMDLYNHIFRRLPQTFAGFLYEFQPIPFTSATTEAQRLLWESQWKAGGFHFWLGNYPDIFSDETVNREAYAFWRSKVRARIRNPALHEKLAPIIPPHPFGIKQPGLEQGYFEVFDRENVSLVDVKETPIEQVTPNGLAVRGGTIHTFDILVLATGFDSFTGAIIDIDIRLQRPNSTSVIPRQSDWITDCLKFLQDNDYTRIETKRDAEEAWRYLILEIASKRLWHKCESSWYTGSNLASTNTRPVEMLAFSGGLPLYLEKCAEAADNGYQGFELS</sequence>
<evidence type="ECO:0000256" key="7">
    <source>
        <dbReference type="ARBA" id="ARBA00023033"/>
    </source>
</evidence>
<dbReference type="PANTHER" id="PTHR43098">
    <property type="entry name" value="L-ORNITHINE N(5)-MONOOXYGENASE-RELATED"/>
    <property type="match status" value="1"/>
</dbReference>
<evidence type="ECO:0000256" key="1">
    <source>
        <dbReference type="ARBA" id="ARBA00001974"/>
    </source>
</evidence>
<evidence type="ECO:0000313" key="8">
    <source>
        <dbReference type="EMBL" id="GAW06000.1"/>
    </source>
</evidence>
<dbReference type="InterPro" id="IPR050775">
    <property type="entry name" value="FAD-binding_Monooxygenases"/>
</dbReference>
<dbReference type="SUPFAM" id="SSF51905">
    <property type="entry name" value="FAD/NAD(P)-binding domain"/>
    <property type="match status" value="2"/>
</dbReference>
<name>A0A1Q3EFN6_LENED</name>
<dbReference type="GO" id="GO:0050660">
    <property type="term" value="F:flavin adenine dinucleotide binding"/>
    <property type="evidence" value="ECO:0007669"/>
    <property type="project" value="InterPro"/>
</dbReference>
<keyword evidence="5" id="KW-0521">NADP</keyword>
<dbReference type="InterPro" id="IPR020946">
    <property type="entry name" value="Flavin_mOase-like"/>
</dbReference>
<dbReference type="GO" id="GO:0004499">
    <property type="term" value="F:N,N-dimethylaniline monooxygenase activity"/>
    <property type="evidence" value="ECO:0007669"/>
    <property type="project" value="InterPro"/>
</dbReference>
<keyword evidence="4" id="KW-0274">FAD</keyword>
<dbReference type="GO" id="GO:0050661">
    <property type="term" value="F:NADP binding"/>
    <property type="evidence" value="ECO:0007669"/>
    <property type="project" value="InterPro"/>
</dbReference>
<evidence type="ECO:0000313" key="9">
    <source>
        <dbReference type="Proteomes" id="UP000188533"/>
    </source>
</evidence>
<dbReference type="PANTHER" id="PTHR43098:SF3">
    <property type="entry name" value="L-ORNITHINE N(5)-MONOOXYGENASE-RELATED"/>
    <property type="match status" value="1"/>
</dbReference>
<dbReference type="STRING" id="5353.A0A1Q3EFN6"/>
<reference evidence="8 9" key="2">
    <citation type="submission" date="2017-02" db="EMBL/GenBank/DDBJ databases">
        <title>A genome survey and senescence transcriptome analysis in Lentinula edodes.</title>
        <authorList>
            <person name="Sakamoto Y."/>
            <person name="Nakade K."/>
            <person name="Sato S."/>
            <person name="Yoshida Y."/>
            <person name="Miyazaki K."/>
            <person name="Natsume S."/>
            <person name="Konno N."/>
        </authorList>
    </citation>
    <scope>NUCLEOTIDE SEQUENCE [LARGE SCALE GENOMIC DNA]</scope>
    <source>
        <strain evidence="8 9">NBRC 111202</strain>
    </source>
</reference>
<evidence type="ECO:0000256" key="5">
    <source>
        <dbReference type="ARBA" id="ARBA00022857"/>
    </source>
</evidence>
<evidence type="ECO:0000256" key="4">
    <source>
        <dbReference type="ARBA" id="ARBA00022827"/>
    </source>
</evidence>